<keyword evidence="2" id="KW-1185">Reference proteome</keyword>
<protein>
    <submittedName>
        <fullName evidence="1">Uncharacterized protein</fullName>
    </submittedName>
</protein>
<sequence>MDTTTTATVVLKKSQRAVQIECPASISAMCSLTQIQQFPPLVSWLQSLDHQMATATDSNSISISKLSIQGVDAFKSGKIGFLKFSTDAYHYDNNNNRKKSIPGIVFLRGSSVAVLVILRTTKSAKVLSSSHLDSDYMVMVEQPRVAVPSFALQELPAGMTDGDDAVGVSTAVREMLEETGITVTPGDLISLSEHPLYPSPGACDESVALYACEKHVSADEIESIRGRLGGLSDEHITVRLVRVCDVWKQATDLKALAALYLWDRHNNNNNQN</sequence>
<name>A0ACC1M0D6_9FUNG</name>
<accession>A0ACC1M0D6</accession>
<dbReference type="Proteomes" id="UP001139981">
    <property type="component" value="Unassembled WGS sequence"/>
</dbReference>
<comment type="caution">
    <text evidence="1">The sequence shown here is derived from an EMBL/GenBank/DDBJ whole genome shotgun (WGS) entry which is preliminary data.</text>
</comment>
<evidence type="ECO:0000313" key="1">
    <source>
        <dbReference type="EMBL" id="KAJ2890975.1"/>
    </source>
</evidence>
<proteinExistence type="predicted"/>
<gene>
    <name evidence="1" type="ORF">IWW38_003838</name>
</gene>
<evidence type="ECO:0000313" key="2">
    <source>
        <dbReference type="Proteomes" id="UP001139981"/>
    </source>
</evidence>
<reference evidence="1" key="1">
    <citation type="submission" date="2022-07" db="EMBL/GenBank/DDBJ databases">
        <title>Phylogenomic reconstructions and comparative analyses of Kickxellomycotina fungi.</title>
        <authorList>
            <person name="Reynolds N.K."/>
            <person name="Stajich J.E."/>
            <person name="Barry K."/>
            <person name="Grigoriev I.V."/>
            <person name="Crous P."/>
            <person name="Smith M.E."/>
        </authorList>
    </citation>
    <scope>NUCLEOTIDE SEQUENCE</scope>
    <source>
        <strain evidence="1">CBS 190363</strain>
    </source>
</reference>
<organism evidence="1 2">
    <name type="scientific">Coemansia aciculifera</name>
    <dbReference type="NCBI Taxonomy" id="417176"/>
    <lineage>
        <taxon>Eukaryota</taxon>
        <taxon>Fungi</taxon>
        <taxon>Fungi incertae sedis</taxon>
        <taxon>Zoopagomycota</taxon>
        <taxon>Kickxellomycotina</taxon>
        <taxon>Kickxellomycetes</taxon>
        <taxon>Kickxellales</taxon>
        <taxon>Kickxellaceae</taxon>
        <taxon>Coemansia</taxon>
    </lineage>
</organism>
<dbReference type="EMBL" id="JANBVB010001141">
    <property type="protein sequence ID" value="KAJ2890975.1"/>
    <property type="molecule type" value="Genomic_DNA"/>
</dbReference>